<dbReference type="PANTHER" id="PTHR47165:SF4">
    <property type="entry name" value="OS03G0429900 PROTEIN"/>
    <property type="match status" value="1"/>
</dbReference>
<dbReference type="SUPFAM" id="SSF50249">
    <property type="entry name" value="Nucleic acid-binding proteins"/>
    <property type="match status" value="2"/>
</dbReference>
<evidence type="ECO:0000259" key="2">
    <source>
        <dbReference type="Pfam" id="PF08646"/>
    </source>
</evidence>
<comment type="caution">
    <text evidence="3">The sequence shown here is derived from an EMBL/GenBank/DDBJ whole genome shotgun (WGS) entry which is preliminary data.</text>
</comment>
<dbReference type="CDD" id="cd04474">
    <property type="entry name" value="RPA1_DBD_A"/>
    <property type="match status" value="1"/>
</dbReference>
<protein>
    <submittedName>
        <fullName evidence="3">Uncharacterized protein</fullName>
    </submittedName>
</protein>
<evidence type="ECO:0000313" key="3">
    <source>
        <dbReference type="EMBL" id="KAH0903703.1"/>
    </source>
</evidence>
<dbReference type="Pfam" id="PF01336">
    <property type="entry name" value="tRNA_anti-codon"/>
    <property type="match status" value="1"/>
</dbReference>
<dbReference type="InterPro" id="IPR013955">
    <property type="entry name" value="Rep_factor-A_C"/>
</dbReference>
<dbReference type="InterPro" id="IPR004365">
    <property type="entry name" value="NA-bd_OB_tRNA"/>
</dbReference>
<name>A0ABQ8BG16_BRANA</name>
<gene>
    <name evidence="3" type="ORF">HID58_043206</name>
</gene>
<dbReference type="InterPro" id="IPR012340">
    <property type="entry name" value="NA-bd_OB-fold"/>
</dbReference>
<dbReference type="EMBL" id="JAGKQM010000011">
    <property type="protein sequence ID" value="KAH0903703.1"/>
    <property type="molecule type" value="Genomic_DNA"/>
</dbReference>
<sequence>MSDSLIKETNKLFSKHMYITNLLSCIMLKPKQEFFAKSVSQIINEQRGIFFCSAAPGARMAMTRRVHPLLSLNAYQGSWTIKVRVTNKGVLRTYKNARGEGCVFNVELTDEEGTEIQETMFNAAARKSYDTFQKGKVYYISRGSLKLANKQFKTVHNDYEMTLNEYEAGSEEMFITETKFNFVPIDELLSDNEMIPKRDITLVDEVKSLFGTMLHFVKSVADRNQFLQVFHYPLSKAAKLKSWYDSEGIETYMSAIVSGMSPSANKGSRSMYSDRVCLSHFTTNPSLGEELPVFFSTRAYISFIKPDQEGEANEFQTKLKEATWSSHLFHVSVSQQEYNIEKRQRITVRRVSPIDFAAKTRLLLQDVSKNKKTSQ</sequence>
<organism evidence="3 4">
    <name type="scientific">Brassica napus</name>
    <name type="common">Rape</name>
    <dbReference type="NCBI Taxonomy" id="3708"/>
    <lineage>
        <taxon>Eukaryota</taxon>
        <taxon>Viridiplantae</taxon>
        <taxon>Streptophyta</taxon>
        <taxon>Embryophyta</taxon>
        <taxon>Tracheophyta</taxon>
        <taxon>Spermatophyta</taxon>
        <taxon>Magnoliopsida</taxon>
        <taxon>eudicotyledons</taxon>
        <taxon>Gunneridae</taxon>
        <taxon>Pentapetalae</taxon>
        <taxon>rosids</taxon>
        <taxon>malvids</taxon>
        <taxon>Brassicales</taxon>
        <taxon>Brassicaceae</taxon>
        <taxon>Brassiceae</taxon>
        <taxon>Brassica</taxon>
    </lineage>
</organism>
<dbReference type="Gene3D" id="2.40.50.140">
    <property type="entry name" value="Nucleic acid-binding proteins"/>
    <property type="match status" value="2"/>
</dbReference>
<reference evidence="3 4" key="1">
    <citation type="submission" date="2021-05" db="EMBL/GenBank/DDBJ databases">
        <title>Genome Assembly of Synthetic Allotetraploid Brassica napus Reveals Homoeologous Exchanges between Subgenomes.</title>
        <authorList>
            <person name="Davis J.T."/>
        </authorList>
    </citation>
    <scope>NUCLEOTIDE SEQUENCE [LARGE SCALE GENOMIC DNA]</scope>
    <source>
        <strain evidence="4">cv. Da-Ae</strain>
        <tissue evidence="3">Seedling</tissue>
    </source>
</reference>
<proteinExistence type="predicted"/>
<keyword evidence="4" id="KW-1185">Reference proteome</keyword>
<dbReference type="Proteomes" id="UP000824890">
    <property type="component" value="Unassembled WGS sequence"/>
</dbReference>
<accession>A0ABQ8BG16</accession>
<feature type="domain" description="OB" evidence="1">
    <location>
        <begin position="79"/>
        <end position="166"/>
    </location>
</feature>
<feature type="domain" description="Replication factor A C-terminal" evidence="2">
    <location>
        <begin position="308"/>
        <end position="362"/>
    </location>
</feature>
<dbReference type="Pfam" id="PF08646">
    <property type="entry name" value="Rep_fac-A_C"/>
    <property type="match status" value="1"/>
</dbReference>
<evidence type="ECO:0000313" key="4">
    <source>
        <dbReference type="Proteomes" id="UP000824890"/>
    </source>
</evidence>
<evidence type="ECO:0000259" key="1">
    <source>
        <dbReference type="Pfam" id="PF01336"/>
    </source>
</evidence>
<dbReference type="PANTHER" id="PTHR47165">
    <property type="entry name" value="OS03G0429900 PROTEIN"/>
    <property type="match status" value="1"/>
</dbReference>